<organism evidence="1">
    <name type="scientific">Picea glauca</name>
    <name type="common">White spruce</name>
    <name type="synonym">Pinus glauca</name>
    <dbReference type="NCBI Taxonomy" id="3330"/>
    <lineage>
        <taxon>Eukaryota</taxon>
        <taxon>Viridiplantae</taxon>
        <taxon>Streptophyta</taxon>
        <taxon>Embryophyta</taxon>
        <taxon>Tracheophyta</taxon>
        <taxon>Spermatophyta</taxon>
        <taxon>Pinopsida</taxon>
        <taxon>Pinidae</taxon>
        <taxon>Conifers I</taxon>
        <taxon>Pinales</taxon>
        <taxon>Pinaceae</taxon>
        <taxon>Picea</taxon>
    </lineage>
</organism>
<dbReference type="AlphaFoldDB" id="A0A101M3P5"/>
<dbReference type="EMBL" id="LKAM01000001">
    <property type="protein sequence ID" value="KUM50509.1"/>
    <property type="molecule type" value="Genomic_DNA"/>
</dbReference>
<geneLocation type="mitochondrion" evidence="1"/>
<evidence type="ECO:0000313" key="1">
    <source>
        <dbReference type="EMBL" id="KUM50509.1"/>
    </source>
</evidence>
<accession>A0A101M3P5</accession>
<comment type="caution">
    <text evidence="1">The sequence shown here is derived from an EMBL/GenBank/DDBJ whole genome shotgun (WGS) entry which is preliminary data.</text>
</comment>
<reference evidence="1" key="1">
    <citation type="journal article" date="2015" name="Genome Biol. Evol.">
        <title>Organellar Genomes of White Spruce (Picea glauca): Assembly and Annotation.</title>
        <authorList>
            <person name="Jackman S.D."/>
            <person name="Warren R.L."/>
            <person name="Gibb E.A."/>
            <person name="Vandervalk B.P."/>
            <person name="Mohamadi H."/>
            <person name="Chu J."/>
            <person name="Raymond A."/>
            <person name="Pleasance S."/>
            <person name="Coope R."/>
            <person name="Wildung M.R."/>
            <person name="Ritland C.E."/>
            <person name="Bousquet J."/>
            <person name="Jones S.J."/>
            <person name="Bohlmann J."/>
            <person name="Birol I."/>
        </authorList>
    </citation>
    <scope>NUCLEOTIDE SEQUENCE [LARGE SCALE GENOMIC DNA]</scope>
    <source>
        <tissue evidence="1">Flushing bud</tissue>
    </source>
</reference>
<name>A0A101M3P5_PICGL</name>
<keyword evidence="1" id="KW-0496">Mitochondrion</keyword>
<protein>
    <submittedName>
        <fullName evidence="1">Uncharacterized protein</fullName>
    </submittedName>
</protein>
<sequence length="74" mass="8685">MLLIMLHHQLHYATLFGNHHVAQSCCTMLLNKLVINLHNMLFYIVSLLKEKKIHEGRTRIEGHARAQRQTKGKR</sequence>
<proteinExistence type="predicted"/>
<gene>
    <name evidence="1" type="ORF">ABT39_MTgene352</name>
</gene>